<evidence type="ECO:0000256" key="3">
    <source>
        <dbReference type="ARBA" id="ARBA00022729"/>
    </source>
</evidence>
<dbReference type="EMBL" id="RJJQ01000007">
    <property type="protein sequence ID" value="RNI22781.1"/>
    <property type="molecule type" value="Genomic_DNA"/>
</dbReference>
<proteinExistence type="inferred from homology"/>
<dbReference type="SUPFAM" id="SSF53850">
    <property type="entry name" value="Periplasmic binding protein-like II"/>
    <property type="match status" value="1"/>
</dbReference>
<keyword evidence="3" id="KW-0732">Signal</keyword>
<dbReference type="InterPro" id="IPR006059">
    <property type="entry name" value="SBP"/>
</dbReference>
<evidence type="ECO:0000256" key="4">
    <source>
        <dbReference type="SAM" id="MobiDB-lite"/>
    </source>
</evidence>
<evidence type="ECO:0000256" key="1">
    <source>
        <dbReference type="ARBA" id="ARBA00008520"/>
    </source>
</evidence>
<reference evidence="5 6" key="1">
    <citation type="submission" date="2018-11" db="EMBL/GenBank/DDBJ databases">
        <title>Draft genome of Simplicispira Flexivirga sp. BO-16.</title>
        <authorList>
            <person name="Im W.T."/>
        </authorList>
    </citation>
    <scope>NUCLEOTIDE SEQUENCE [LARGE SCALE GENOMIC DNA]</scope>
    <source>
        <strain evidence="5 6">BO-16</strain>
    </source>
</reference>
<evidence type="ECO:0000256" key="2">
    <source>
        <dbReference type="ARBA" id="ARBA00022448"/>
    </source>
</evidence>
<dbReference type="AlphaFoldDB" id="A0A3M9MB40"/>
<dbReference type="GO" id="GO:1901982">
    <property type="term" value="F:maltose binding"/>
    <property type="evidence" value="ECO:0007669"/>
    <property type="project" value="TreeGrafter"/>
</dbReference>
<dbReference type="PANTHER" id="PTHR30061:SF50">
    <property type="entry name" value="MALTOSE_MALTODEXTRIN-BINDING PERIPLASMIC PROTEIN"/>
    <property type="match status" value="1"/>
</dbReference>
<dbReference type="GO" id="GO:0042956">
    <property type="term" value="P:maltodextrin transmembrane transport"/>
    <property type="evidence" value="ECO:0007669"/>
    <property type="project" value="TreeGrafter"/>
</dbReference>
<evidence type="ECO:0000313" key="5">
    <source>
        <dbReference type="EMBL" id="RNI22781.1"/>
    </source>
</evidence>
<sequence>MLRETWYQQANDAGPAGPQSPSDPIRPITESVDRALNGRPSVRRHLRKVVDNVGNGAHRDPRMHRNIPQSDCHRRKLPESLASLHATMQGFISHKEVPAMTDNSVQRRTQPHPSPTRRTIVGAGLGAAAAELLSGCGSPVATGLFGLAPPSDKLTYWNLFSGGDGANMAKMEKVYERSHPSIDLSATTLSWGTPYYTKLALATAGGAPPDVGIVHLSRLDTFVEAGLLTPFPADELTAFGMPATNFTPRAAQKATVDGQLHAIPLDTHPFVMYYNIPVCRKAGLLDADDNLKPIHGPAELTAALLAAKKVTGHYGGVVAVIGDPATNLRYFSTLYYQAGGTYIADAGQKITIDNDKAAQVLTFMRNLTKSGLMPATINDAGVLSLFSTGKAGFLFDGEWDIPTYRATPLNGKFNVVPIPHIFGPKPVAYADSHSFVIPRNSAMDKNRRAMVLTFIKTMLENSLIWAGGGHVPAWTPVRDSAAFKALKPQANYVAAAETAMYDPPAWYSGAGSDFENIIGAAVANSQSGVSSASSAVGQMWSGLRPYADAKAPVG</sequence>
<evidence type="ECO:0000313" key="6">
    <source>
        <dbReference type="Proteomes" id="UP000271678"/>
    </source>
</evidence>
<gene>
    <name evidence="5" type="ORF">EFY87_08130</name>
</gene>
<protein>
    <submittedName>
        <fullName evidence="5">Extracellular solute-binding protein</fullName>
    </submittedName>
</protein>
<dbReference type="PANTHER" id="PTHR30061">
    <property type="entry name" value="MALTOSE-BINDING PERIPLASMIC PROTEIN"/>
    <property type="match status" value="1"/>
</dbReference>
<feature type="region of interest" description="Disordered" evidence="4">
    <location>
        <begin position="9"/>
        <end position="28"/>
    </location>
</feature>
<keyword evidence="2" id="KW-0813">Transport</keyword>
<dbReference type="GO" id="GO:0055052">
    <property type="term" value="C:ATP-binding cassette (ABC) transporter complex, substrate-binding subunit-containing"/>
    <property type="evidence" value="ECO:0007669"/>
    <property type="project" value="TreeGrafter"/>
</dbReference>
<dbReference type="Pfam" id="PF13416">
    <property type="entry name" value="SBP_bac_8"/>
    <property type="match status" value="1"/>
</dbReference>
<comment type="caution">
    <text evidence="5">The sequence shown here is derived from an EMBL/GenBank/DDBJ whole genome shotgun (WGS) entry which is preliminary data.</text>
</comment>
<organism evidence="5 6">
    <name type="scientific">Flexivirga caeni</name>
    <dbReference type="NCBI Taxonomy" id="2294115"/>
    <lineage>
        <taxon>Bacteria</taxon>
        <taxon>Bacillati</taxon>
        <taxon>Actinomycetota</taxon>
        <taxon>Actinomycetes</taxon>
        <taxon>Micrococcales</taxon>
        <taxon>Dermacoccaceae</taxon>
        <taxon>Flexivirga</taxon>
    </lineage>
</organism>
<name>A0A3M9MB40_9MICO</name>
<dbReference type="Proteomes" id="UP000271678">
    <property type="component" value="Unassembled WGS sequence"/>
</dbReference>
<dbReference type="GO" id="GO:0015768">
    <property type="term" value="P:maltose transport"/>
    <property type="evidence" value="ECO:0007669"/>
    <property type="project" value="TreeGrafter"/>
</dbReference>
<dbReference type="Gene3D" id="3.40.190.10">
    <property type="entry name" value="Periplasmic binding protein-like II"/>
    <property type="match status" value="1"/>
</dbReference>
<comment type="similarity">
    <text evidence="1">Belongs to the bacterial solute-binding protein 1 family.</text>
</comment>
<accession>A0A3M9MB40</accession>
<keyword evidence="6" id="KW-1185">Reference proteome</keyword>